<dbReference type="RefSeq" id="WP_140905511.1">
    <property type="nucleotide sequence ID" value="NZ_JBHTMD010000018.1"/>
</dbReference>
<keyword evidence="3" id="KW-1185">Reference proteome</keyword>
<dbReference type="EMBL" id="VEWJ01000008">
    <property type="protein sequence ID" value="TPF74807.1"/>
    <property type="molecule type" value="Genomic_DNA"/>
</dbReference>
<dbReference type="SUPFAM" id="SSF158682">
    <property type="entry name" value="TerB-like"/>
    <property type="match status" value="1"/>
</dbReference>
<dbReference type="Gene3D" id="1.10.3680.10">
    <property type="entry name" value="TerB-like"/>
    <property type="match status" value="1"/>
</dbReference>
<organism evidence="2 3">
    <name type="scientific">Brucella gallinifaecis</name>
    <dbReference type="NCBI Taxonomy" id="215590"/>
    <lineage>
        <taxon>Bacteria</taxon>
        <taxon>Pseudomonadati</taxon>
        <taxon>Pseudomonadota</taxon>
        <taxon>Alphaproteobacteria</taxon>
        <taxon>Hyphomicrobiales</taxon>
        <taxon>Brucellaceae</taxon>
        <taxon>Brucella/Ochrobactrum group</taxon>
        <taxon>Brucella</taxon>
    </lineage>
</organism>
<feature type="domain" description="Co-chaperone DjlA N-terminal" evidence="1">
    <location>
        <begin position="34"/>
        <end position="150"/>
    </location>
</feature>
<gene>
    <name evidence="2" type="ORF">FHY56_12370</name>
</gene>
<reference evidence="2 3" key="1">
    <citation type="journal article" date="2003" name="Int. J. Syst. Evol. Microbiol.">
        <title>Towards a standardized format for the description of a novel species (of an established genus): Ochrobactrum gallinifaecis sp. nov.</title>
        <authorList>
            <person name="Kampfer P."/>
            <person name="Buczolits S."/>
            <person name="Albrecht A."/>
            <person name="Busse H.J."/>
            <person name="Stackebrandt E."/>
        </authorList>
    </citation>
    <scope>NUCLEOTIDE SEQUENCE [LARGE SCALE GENOMIC DNA]</scope>
    <source>
        <strain evidence="2 3">ISO 196</strain>
    </source>
</reference>
<evidence type="ECO:0000259" key="1">
    <source>
        <dbReference type="Pfam" id="PF05099"/>
    </source>
</evidence>
<protein>
    <recommendedName>
        <fullName evidence="1">Co-chaperone DjlA N-terminal domain-containing protein</fullName>
    </recommendedName>
</protein>
<dbReference type="Proteomes" id="UP000315388">
    <property type="component" value="Unassembled WGS sequence"/>
</dbReference>
<evidence type="ECO:0000313" key="3">
    <source>
        <dbReference type="Proteomes" id="UP000315388"/>
    </source>
</evidence>
<dbReference type="OrthoDB" id="5402150at2"/>
<sequence>MFDRLLDFLKELPGNSLREGLRERGEKFSDDDPRLAAAALMFHIMDADGDAREDERARLSTMLAQKYDLKGDALKQLIHAAQKADQESISLSDFTSVLKRHLDYPARLEFIALMWDIVYADGIANEVEVDVMWRVADLIGIRPEDRDQIEARVQAGNTAAPKT</sequence>
<name>A0A502BLV2_9HYPH</name>
<dbReference type="AlphaFoldDB" id="A0A502BLV2"/>
<dbReference type="Pfam" id="PF05099">
    <property type="entry name" value="TerB"/>
    <property type="match status" value="1"/>
</dbReference>
<dbReference type="InterPro" id="IPR007791">
    <property type="entry name" value="DjlA_N"/>
</dbReference>
<dbReference type="InterPro" id="IPR029024">
    <property type="entry name" value="TerB-like"/>
</dbReference>
<comment type="caution">
    <text evidence="2">The sequence shown here is derived from an EMBL/GenBank/DDBJ whole genome shotgun (WGS) entry which is preliminary data.</text>
</comment>
<dbReference type="CDD" id="cd07313">
    <property type="entry name" value="terB_like_2"/>
    <property type="match status" value="1"/>
</dbReference>
<proteinExistence type="predicted"/>
<accession>A0A502BLV2</accession>
<evidence type="ECO:0000313" key="2">
    <source>
        <dbReference type="EMBL" id="TPF74807.1"/>
    </source>
</evidence>